<dbReference type="PANTHER" id="PTHR42856">
    <property type="entry name" value="ACYL-COENZYME A THIOESTERASE PAAI"/>
    <property type="match status" value="1"/>
</dbReference>
<dbReference type="AlphaFoldDB" id="A0A919E4A5"/>
<dbReference type="NCBIfam" id="TIGR02286">
    <property type="entry name" value="PaaD"/>
    <property type="match status" value="1"/>
</dbReference>
<name>A0A919E4A5_9PROT</name>
<dbReference type="NCBIfam" id="TIGR00369">
    <property type="entry name" value="unchar_dom_1"/>
    <property type="match status" value="1"/>
</dbReference>
<evidence type="ECO:0000313" key="3">
    <source>
        <dbReference type="EMBL" id="GHF10972.1"/>
    </source>
</evidence>
<dbReference type="Gene3D" id="3.10.129.10">
    <property type="entry name" value="Hotdog Thioesterase"/>
    <property type="match status" value="1"/>
</dbReference>
<dbReference type="GO" id="GO:0016289">
    <property type="term" value="F:acyl-CoA hydrolase activity"/>
    <property type="evidence" value="ECO:0007669"/>
    <property type="project" value="TreeGrafter"/>
</dbReference>
<keyword evidence="1" id="KW-0378">Hydrolase</keyword>
<reference evidence="3" key="2">
    <citation type="submission" date="2020-09" db="EMBL/GenBank/DDBJ databases">
        <authorList>
            <person name="Sun Q."/>
            <person name="Kim S."/>
        </authorList>
    </citation>
    <scope>NUCLEOTIDE SEQUENCE</scope>
    <source>
        <strain evidence="3">KCTC 42590</strain>
    </source>
</reference>
<evidence type="ECO:0000259" key="2">
    <source>
        <dbReference type="Pfam" id="PF03061"/>
    </source>
</evidence>
<dbReference type="SUPFAM" id="SSF54637">
    <property type="entry name" value="Thioesterase/thiol ester dehydrase-isomerase"/>
    <property type="match status" value="1"/>
</dbReference>
<reference evidence="3" key="1">
    <citation type="journal article" date="2014" name="Int. J. Syst. Evol. Microbiol.">
        <title>Complete genome sequence of Corynebacterium casei LMG S-19264T (=DSM 44701T), isolated from a smear-ripened cheese.</title>
        <authorList>
            <consortium name="US DOE Joint Genome Institute (JGI-PGF)"/>
            <person name="Walter F."/>
            <person name="Albersmeier A."/>
            <person name="Kalinowski J."/>
            <person name="Ruckert C."/>
        </authorList>
    </citation>
    <scope>NUCLEOTIDE SEQUENCE</scope>
    <source>
        <strain evidence="3">KCTC 42590</strain>
    </source>
</reference>
<dbReference type="InterPro" id="IPR029069">
    <property type="entry name" value="HotDog_dom_sf"/>
</dbReference>
<dbReference type="CDD" id="cd03443">
    <property type="entry name" value="PaaI_thioesterase"/>
    <property type="match status" value="1"/>
</dbReference>
<organism evidence="3 4">
    <name type="scientific">Kordiimonas sediminis</name>
    <dbReference type="NCBI Taxonomy" id="1735581"/>
    <lineage>
        <taxon>Bacteria</taxon>
        <taxon>Pseudomonadati</taxon>
        <taxon>Pseudomonadota</taxon>
        <taxon>Alphaproteobacteria</taxon>
        <taxon>Kordiimonadales</taxon>
        <taxon>Kordiimonadaceae</taxon>
        <taxon>Kordiimonas</taxon>
    </lineage>
</organism>
<dbReference type="RefSeq" id="WP_191249589.1">
    <property type="nucleotide sequence ID" value="NZ_BNCI01000001.1"/>
</dbReference>
<dbReference type="InterPro" id="IPR052723">
    <property type="entry name" value="Acyl-CoA_thioesterase_PaaI"/>
</dbReference>
<dbReference type="InterPro" id="IPR011973">
    <property type="entry name" value="PaaD"/>
</dbReference>
<keyword evidence="4" id="KW-1185">Reference proteome</keyword>
<dbReference type="InterPro" id="IPR006683">
    <property type="entry name" value="Thioestr_dom"/>
</dbReference>
<dbReference type="Pfam" id="PF03061">
    <property type="entry name" value="4HBT"/>
    <property type="match status" value="1"/>
</dbReference>
<comment type="caution">
    <text evidence="3">The sequence shown here is derived from an EMBL/GenBank/DDBJ whole genome shotgun (WGS) entry which is preliminary data.</text>
</comment>
<dbReference type="InterPro" id="IPR003736">
    <property type="entry name" value="PAAI_dom"/>
</dbReference>
<dbReference type="Proteomes" id="UP000630923">
    <property type="component" value="Unassembled WGS sequence"/>
</dbReference>
<evidence type="ECO:0000256" key="1">
    <source>
        <dbReference type="ARBA" id="ARBA00022801"/>
    </source>
</evidence>
<accession>A0A919E4A5</accession>
<proteinExistence type="predicted"/>
<dbReference type="PANTHER" id="PTHR42856:SF1">
    <property type="entry name" value="ACYL-COENZYME A THIOESTERASE PAAI"/>
    <property type="match status" value="1"/>
</dbReference>
<sequence length="144" mass="15451">MTDTPTNCPIDLITSVWHDRGLEGLLGVTIDSIEDGKASVSMDLKPEHLNFAGTAHGGVLFSLADSAFALACNTRHNLNVASGCSIEFMRPAMPGDKLTATAQWVDTSGRSSIYDIVVTNQNNDTIVLFKGRSHQTSKSLSDLK</sequence>
<feature type="domain" description="Thioesterase" evidence="2">
    <location>
        <begin position="53"/>
        <end position="125"/>
    </location>
</feature>
<dbReference type="EMBL" id="BNCI01000001">
    <property type="protein sequence ID" value="GHF10972.1"/>
    <property type="molecule type" value="Genomic_DNA"/>
</dbReference>
<protein>
    <submittedName>
        <fullName evidence="3">Phenylacetic acid degradation protein PaaD</fullName>
    </submittedName>
</protein>
<gene>
    <name evidence="3" type="primary">paaD</name>
    <name evidence="3" type="ORF">GCM10017044_00820</name>
</gene>
<evidence type="ECO:0000313" key="4">
    <source>
        <dbReference type="Proteomes" id="UP000630923"/>
    </source>
</evidence>